<dbReference type="InterPro" id="IPR035901">
    <property type="entry name" value="GIY-YIG_endonuc_sf"/>
</dbReference>
<dbReference type="Proteomes" id="UP000178936">
    <property type="component" value="Unassembled WGS sequence"/>
</dbReference>
<reference evidence="3 4" key="1">
    <citation type="journal article" date="2016" name="Nat. Commun.">
        <title>Thousands of microbial genomes shed light on interconnected biogeochemical processes in an aquifer system.</title>
        <authorList>
            <person name="Anantharaman K."/>
            <person name="Brown C.T."/>
            <person name="Hug L.A."/>
            <person name="Sharon I."/>
            <person name="Castelle C.J."/>
            <person name="Probst A.J."/>
            <person name="Thomas B.C."/>
            <person name="Singh A."/>
            <person name="Wilkins M.J."/>
            <person name="Karaoz U."/>
            <person name="Brodie E.L."/>
            <person name="Williams K.H."/>
            <person name="Hubbard S.S."/>
            <person name="Banfield J.F."/>
        </authorList>
    </citation>
    <scope>NUCLEOTIDE SEQUENCE [LARGE SCALE GENOMIC DNA]</scope>
</reference>
<evidence type="ECO:0000256" key="1">
    <source>
        <dbReference type="ARBA" id="ARBA00007435"/>
    </source>
</evidence>
<dbReference type="CDD" id="cd10456">
    <property type="entry name" value="GIY-YIG_UPF0213"/>
    <property type="match status" value="1"/>
</dbReference>
<organism evidence="3 4">
    <name type="scientific">Candidatus Veblenbacteria bacterium RIFOXYA2_FULL_43_9</name>
    <dbReference type="NCBI Taxonomy" id="1802425"/>
    <lineage>
        <taxon>Bacteria</taxon>
        <taxon>Candidatus Vebleniibacteriota</taxon>
    </lineage>
</organism>
<dbReference type="PANTHER" id="PTHR34477:SF1">
    <property type="entry name" value="UPF0213 PROTEIN YHBQ"/>
    <property type="match status" value="1"/>
</dbReference>
<dbReference type="Pfam" id="PF01541">
    <property type="entry name" value="GIY-YIG"/>
    <property type="match status" value="1"/>
</dbReference>
<comment type="caution">
    <text evidence="3">The sequence shown here is derived from an EMBL/GenBank/DDBJ whole genome shotgun (WGS) entry which is preliminary data.</text>
</comment>
<proteinExistence type="inferred from homology"/>
<evidence type="ECO:0000313" key="3">
    <source>
        <dbReference type="EMBL" id="OHA55707.1"/>
    </source>
</evidence>
<sequence>MPFVYILQSDKNGRYYIGITKDIERRFSEHQAGKTKATRNIRPLKLVFKQEYGSLIQAKRVERAIKKLKSKSVIKLIISDGIIKLKRE</sequence>
<evidence type="ECO:0000259" key="2">
    <source>
        <dbReference type="PROSITE" id="PS50164"/>
    </source>
</evidence>
<gene>
    <name evidence="3" type="ORF">A2226_00635</name>
</gene>
<dbReference type="PANTHER" id="PTHR34477">
    <property type="entry name" value="UPF0213 PROTEIN YHBQ"/>
    <property type="match status" value="1"/>
</dbReference>
<name>A0A1G2Q585_9BACT</name>
<dbReference type="EMBL" id="MHTB01000007">
    <property type="protein sequence ID" value="OHA55707.1"/>
    <property type="molecule type" value="Genomic_DNA"/>
</dbReference>
<dbReference type="SUPFAM" id="SSF82771">
    <property type="entry name" value="GIY-YIG endonuclease"/>
    <property type="match status" value="1"/>
</dbReference>
<dbReference type="InterPro" id="IPR000305">
    <property type="entry name" value="GIY-YIG_endonuc"/>
</dbReference>
<dbReference type="InterPro" id="IPR050190">
    <property type="entry name" value="UPF0213_domain"/>
</dbReference>
<accession>A0A1G2Q585</accession>
<comment type="similarity">
    <text evidence="1">Belongs to the UPF0213 family.</text>
</comment>
<evidence type="ECO:0000313" key="4">
    <source>
        <dbReference type="Proteomes" id="UP000178936"/>
    </source>
</evidence>
<protein>
    <recommendedName>
        <fullName evidence="2">GIY-YIG domain-containing protein</fullName>
    </recommendedName>
</protein>
<dbReference type="PROSITE" id="PS50164">
    <property type="entry name" value="GIY_YIG"/>
    <property type="match status" value="1"/>
</dbReference>
<dbReference type="Gene3D" id="3.40.1440.10">
    <property type="entry name" value="GIY-YIG endonuclease"/>
    <property type="match status" value="1"/>
</dbReference>
<dbReference type="AlphaFoldDB" id="A0A1G2Q585"/>
<feature type="domain" description="GIY-YIG" evidence="2">
    <location>
        <begin position="1"/>
        <end position="76"/>
    </location>
</feature>